<reference evidence="2" key="1">
    <citation type="journal article" date="2022" name="Int. J. Mol. Sci.">
        <title>Draft Genome of Tanacetum Coccineum: Genomic Comparison of Closely Related Tanacetum-Family Plants.</title>
        <authorList>
            <person name="Yamashiro T."/>
            <person name="Shiraishi A."/>
            <person name="Nakayama K."/>
            <person name="Satake H."/>
        </authorList>
    </citation>
    <scope>NUCLEOTIDE SEQUENCE</scope>
</reference>
<comment type="caution">
    <text evidence="2">The sequence shown here is derived from an EMBL/GenBank/DDBJ whole genome shotgun (WGS) entry which is preliminary data.</text>
</comment>
<dbReference type="EMBL" id="BQNB010020980">
    <property type="protein sequence ID" value="GJU01603.1"/>
    <property type="molecule type" value="Genomic_DNA"/>
</dbReference>
<reference evidence="2" key="2">
    <citation type="submission" date="2022-01" db="EMBL/GenBank/DDBJ databases">
        <authorList>
            <person name="Yamashiro T."/>
            <person name="Shiraishi A."/>
            <person name="Satake H."/>
            <person name="Nakayama K."/>
        </authorList>
    </citation>
    <scope>NUCLEOTIDE SEQUENCE</scope>
</reference>
<gene>
    <name evidence="2" type="ORF">Tco_1111941</name>
</gene>
<sequence>TIAAQRKFRAAQRAVEIRSKPPTKTQLRNMMITYLKNMGKFNHNQLKGKSYEELRRLYEREQKWINDFVPMDSKKEENKSVKPKSEGKKGKRIKRVADSTLKHKSSKKQKMMQE</sequence>
<feature type="compositionally biased region" description="Basic residues" evidence="1">
    <location>
        <begin position="102"/>
        <end position="114"/>
    </location>
</feature>
<dbReference type="Proteomes" id="UP001151760">
    <property type="component" value="Unassembled WGS sequence"/>
</dbReference>
<feature type="non-terminal residue" evidence="2">
    <location>
        <position position="1"/>
    </location>
</feature>
<feature type="region of interest" description="Disordered" evidence="1">
    <location>
        <begin position="71"/>
        <end position="114"/>
    </location>
</feature>
<evidence type="ECO:0000313" key="2">
    <source>
        <dbReference type="EMBL" id="GJU01603.1"/>
    </source>
</evidence>
<feature type="compositionally biased region" description="Basic and acidic residues" evidence="1">
    <location>
        <begin position="72"/>
        <end position="88"/>
    </location>
</feature>
<name>A0ABQ5IQP7_9ASTR</name>
<accession>A0ABQ5IQP7</accession>
<evidence type="ECO:0000313" key="3">
    <source>
        <dbReference type="Proteomes" id="UP001151760"/>
    </source>
</evidence>
<evidence type="ECO:0000256" key="1">
    <source>
        <dbReference type="SAM" id="MobiDB-lite"/>
    </source>
</evidence>
<protein>
    <submittedName>
        <fullName evidence="2">Uncharacterized protein</fullName>
    </submittedName>
</protein>
<proteinExistence type="predicted"/>
<organism evidence="2 3">
    <name type="scientific">Tanacetum coccineum</name>
    <dbReference type="NCBI Taxonomy" id="301880"/>
    <lineage>
        <taxon>Eukaryota</taxon>
        <taxon>Viridiplantae</taxon>
        <taxon>Streptophyta</taxon>
        <taxon>Embryophyta</taxon>
        <taxon>Tracheophyta</taxon>
        <taxon>Spermatophyta</taxon>
        <taxon>Magnoliopsida</taxon>
        <taxon>eudicotyledons</taxon>
        <taxon>Gunneridae</taxon>
        <taxon>Pentapetalae</taxon>
        <taxon>asterids</taxon>
        <taxon>campanulids</taxon>
        <taxon>Asterales</taxon>
        <taxon>Asteraceae</taxon>
        <taxon>Asteroideae</taxon>
        <taxon>Anthemideae</taxon>
        <taxon>Anthemidinae</taxon>
        <taxon>Tanacetum</taxon>
    </lineage>
</organism>
<keyword evidence="3" id="KW-1185">Reference proteome</keyword>